<comment type="caution">
    <text evidence="1">The sequence shown here is derived from an EMBL/GenBank/DDBJ whole genome shotgun (WGS) entry which is preliminary data.</text>
</comment>
<reference evidence="1" key="1">
    <citation type="journal article" date="2021" name="Environ. Microbiol.">
        <title>Gene family expansions and transcriptome signatures uncover fungal adaptations to wood decay.</title>
        <authorList>
            <person name="Hage H."/>
            <person name="Miyauchi S."/>
            <person name="Viragh M."/>
            <person name="Drula E."/>
            <person name="Min B."/>
            <person name="Chaduli D."/>
            <person name="Navarro D."/>
            <person name="Favel A."/>
            <person name="Norest M."/>
            <person name="Lesage-Meessen L."/>
            <person name="Balint B."/>
            <person name="Merenyi Z."/>
            <person name="de Eugenio L."/>
            <person name="Morin E."/>
            <person name="Martinez A.T."/>
            <person name="Baldrian P."/>
            <person name="Stursova M."/>
            <person name="Martinez M.J."/>
            <person name="Novotny C."/>
            <person name="Magnuson J.K."/>
            <person name="Spatafora J.W."/>
            <person name="Maurice S."/>
            <person name="Pangilinan J."/>
            <person name="Andreopoulos W."/>
            <person name="LaButti K."/>
            <person name="Hundley H."/>
            <person name="Na H."/>
            <person name="Kuo A."/>
            <person name="Barry K."/>
            <person name="Lipzen A."/>
            <person name="Henrissat B."/>
            <person name="Riley R."/>
            <person name="Ahrendt S."/>
            <person name="Nagy L.G."/>
            <person name="Grigoriev I.V."/>
            <person name="Martin F."/>
            <person name="Rosso M.N."/>
        </authorList>
    </citation>
    <scope>NUCLEOTIDE SEQUENCE</scope>
    <source>
        <strain evidence="1">CBS 384.51</strain>
    </source>
</reference>
<keyword evidence="2" id="KW-1185">Reference proteome</keyword>
<protein>
    <submittedName>
        <fullName evidence="1">Uncharacterized protein</fullName>
    </submittedName>
</protein>
<organism evidence="1 2">
    <name type="scientific">Irpex rosettiformis</name>
    <dbReference type="NCBI Taxonomy" id="378272"/>
    <lineage>
        <taxon>Eukaryota</taxon>
        <taxon>Fungi</taxon>
        <taxon>Dikarya</taxon>
        <taxon>Basidiomycota</taxon>
        <taxon>Agaricomycotina</taxon>
        <taxon>Agaricomycetes</taxon>
        <taxon>Polyporales</taxon>
        <taxon>Irpicaceae</taxon>
        <taxon>Irpex</taxon>
    </lineage>
</organism>
<gene>
    <name evidence="1" type="ORF">BDY19DRAFT_988669</name>
</gene>
<dbReference type="EMBL" id="MU274900">
    <property type="protein sequence ID" value="KAI0094879.1"/>
    <property type="molecule type" value="Genomic_DNA"/>
</dbReference>
<proteinExistence type="predicted"/>
<dbReference type="Proteomes" id="UP001055072">
    <property type="component" value="Unassembled WGS sequence"/>
</dbReference>
<evidence type="ECO:0000313" key="2">
    <source>
        <dbReference type="Proteomes" id="UP001055072"/>
    </source>
</evidence>
<accession>A0ACB8UKI5</accession>
<sequence>MCWPSQSDFATLQTRLSQLLIAPTPLAAACYPPALPTGNCTDVQHNWFNSLWRADHPGQMQAPNWEAYISPNGTVLDVCPMNATLEVNCSQGNVPVLGVDARTPKDIQAAVKFAVKHNLRVVIKNTGRTPVAVLTVGAGVQWFEAYDAVYAHGRDIVGGVTSMGSVGSVGGWIGGGGHSILAPKYGLGVDNAVQFTIVTSTGEHLTANAHHNSDLYWALRGLGGGSGTYGVVTSVSYQTHPAKPLVGGPFTAVVISTTNSTADKLIEGNYQRVADTSLTQVTNASYYLVAGGAVAKADPDSAGINPARHKALVHTVAGHGWANDASLENIISAKEKVKGFTRSLERLSPASGAYFNEASLYYADPKQTFFGPHYEKLLAIKKKYDPHDLFVVTQGVGSDECDPSLTCRV</sequence>
<evidence type="ECO:0000313" key="1">
    <source>
        <dbReference type="EMBL" id="KAI0094879.1"/>
    </source>
</evidence>
<name>A0ACB8UKI5_9APHY</name>